<keyword evidence="2" id="KW-0732">Signal</keyword>
<keyword evidence="4" id="KW-1185">Reference proteome</keyword>
<accession>A0A6A6T034</accession>
<evidence type="ECO:0000256" key="2">
    <source>
        <dbReference type="SAM" id="SignalP"/>
    </source>
</evidence>
<name>A0A6A6T034_9PLEO</name>
<evidence type="ECO:0000256" key="1">
    <source>
        <dbReference type="SAM" id="MobiDB-lite"/>
    </source>
</evidence>
<dbReference type="AlphaFoldDB" id="A0A6A6T034"/>
<organism evidence="3 4">
    <name type="scientific">Lophiostoma macrostomum CBS 122681</name>
    <dbReference type="NCBI Taxonomy" id="1314788"/>
    <lineage>
        <taxon>Eukaryota</taxon>
        <taxon>Fungi</taxon>
        <taxon>Dikarya</taxon>
        <taxon>Ascomycota</taxon>
        <taxon>Pezizomycotina</taxon>
        <taxon>Dothideomycetes</taxon>
        <taxon>Pleosporomycetidae</taxon>
        <taxon>Pleosporales</taxon>
        <taxon>Lophiostomataceae</taxon>
        <taxon>Lophiostoma</taxon>
    </lineage>
</organism>
<evidence type="ECO:0000313" key="4">
    <source>
        <dbReference type="Proteomes" id="UP000799324"/>
    </source>
</evidence>
<gene>
    <name evidence="3" type="ORF">K491DRAFT_718283</name>
</gene>
<dbReference type="EMBL" id="MU004386">
    <property type="protein sequence ID" value="KAF2653150.1"/>
    <property type="molecule type" value="Genomic_DNA"/>
</dbReference>
<dbReference type="OrthoDB" id="5305647at2759"/>
<evidence type="ECO:0000313" key="3">
    <source>
        <dbReference type="EMBL" id="KAF2653150.1"/>
    </source>
</evidence>
<protein>
    <recommendedName>
        <fullName evidence="5">Secreted protein</fullName>
    </recommendedName>
</protein>
<feature type="signal peptide" evidence="2">
    <location>
        <begin position="1"/>
        <end position="18"/>
    </location>
</feature>
<feature type="region of interest" description="Disordered" evidence="1">
    <location>
        <begin position="98"/>
        <end position="119"/>
    </location>
</feature>
<proteinExistence type="predicted"/>
<sequence>MSWNMWPALVVLWGVCWMFYNPNCPFVNERLDDQNINLDLLVWPTLGDQNRNGFITDRLVETGYYDFSSLPHNARGLSSMNEDDQTFWDDSFRAVDSERHPRDHSLQPTGTTLAEDTASAEGMLSVSRFSTAALDHDEASEKPSAGTVPFEETNLPEESWLNSLDELEINRLPA</sequence>
<feature type="chain" id="PRO_5025429908" description="Secreted protein" evidence="2">
    <location>
        <begin position="19"/>
        <end position="174"/>
    </location>
</feature>
<dbReference type="Proteomes" id="UP000799324">
    <property type="component" value="Unassembled WGS sequence"/>
</dbReference>
<evidence type="ECO:0008006" key="5">
    <source>
        <dbReference type="Google" id="ProtNLM"/>
    </source>
</evidence>
<feature type="region of interest" description="Disordered" evidence="1">
    <location>
        <begin position="135"/>
        <end position="161"/>
    </location>
</feature>
<reference evidence="3" key="1">
    <citation type="journal article" date="2020" name="Stud. Mycol.">
        <title>101 Dothideomycetes genomes: a test case for predicting lifestyles and emergence of pathogens.</title>
        <authorList>
            <person name="Haridas S."/>
            <person name="Albert R."/>
            <person name="Binder M."/>
            <person name="Bloem J."/>
            <person name="Labutti K."/>
            <person name="Salamov A."/>
            <person name="Andreopoulos B."/>
            <person name="Baker S."/>
            <person name="Barry K."/>
            <person name="Bills G."/>
            <person name="Bluhm B."/>
            <person name="Cannon C."/>
            <person name="Castanera R."/>
            <person name="Culley D."/>
            <person name="Daum C."/>
            <person name="Ezra D."/>
            <person name="Gonzalez J."/>
            <person name="Henrissat B."/>
            <person name="Kuo A."/>
            <person name="Liang C."/>
            <person name="Lipzen A."/>
            <person name="Lutzoni F."/>
            <person name="Magnuson J."/>
            <person name="Mondo S."/>
            <person name="Nolan M."/>
            <person name="Ohm R."/>
            <person name="Pangilinan J."/>
            <person name="Park H.-J."/>
            <person name="Ramirez L."/>
            <person name="Alfaro M."/>
            <person name="Sun H."/>
            <person name="Tritt A."/>
            <person name="Yoshinaga Y."/>
            <person name="Zwiers L.-H."/>
            <person name="Turgeon B."/>
            <person name="Goodwin S."/>
            <person name="Spatafora J."/>
            <person name="Crous P."/>
            <person name="Grigoriev I."/>
        </authorList>
    </citation>
    <scope>NUCLEOTIDE SEQUENCE</scope>
    <source>
        <strain evidence="3">CBS 122681</strain>
    </source>
</reference>